<feature type="domain" description="SUZ" evidence="4">
    <location>
        <begin position="59"/>
        <end position="129"/>
    </location>
</feature>
<comment type="similarity">
    <text evidence="1">Belongs to the SZRD1 family.</text>
</comment>
<feature type="compositionally biased region" description="Polar residues" evidence="3">
    <location>
        <begin position="52"/>
        <end position="71"/>
    </location>
</feature>
<dbReference type="Pfam" id="PF12752">
    <property type="entry name" value="SUZ"/>
    <property type="match status" value="1"/>
</dbReference>
<protein>
    <recommendedName>
        <fullName evidence="2">SUZ RNA-binding domain-containing</fullName>
    </recommendedName>
</protein>
<dbReference type="PROSITE" id="PS51673">
    <property type="entry name" value="SUZ"/>
    <property type="match status" value="1"/>
</dbReference>
<evidence type="ECO:0000259" key="5">
    <source>
        <dbReference type="PROSITE" id="PS51938"/>
    </source>
</evidence>
<feature type="region of interest" description="Disordered" evidence="3">
    <location>
        <begin position="38"/>
        <end position="75"/>
    </location>
</feature>
<feature type="domain" description="SUZ-C" evidence="5">
    <location>
        <begin position="170"/>
        <end position="225"/>
    </location>
</feature>
<dbReference type="Proteomes" id="UP000708208">
    <property type="component" value="Unassembled WGS sequence"/>
</dbReference>
<comment type="caution">
    <text evidence="6">The sequence shown here is derived from an EMBL/GenBank/DDBJ whole genome shotgun (WGS) entry which is preliminary data.</text>
</comment>
<name>A0A8J2JPR7_9HEXA</name>
<dbReference type="OrthoDB" id="5373615at2759"/>
<evidence type="ECO:0000256" key="3">
    <source>
        <dbReference type="SAM" id="MobiDB-lite"/>
    </source>
</evidence>
<feature type="compositionally biased region" description="Basic residues" evidence="3">
    <location>
        <begin position="176"/>
        <end position="185"/>
    </location>
</feature>
<dbReference type="InterPro" id="IPR039228">
    <property type="entry name" value="SZRD1"/>
</dbReference>
<dbReference type="EMBL" id="CAJVCH010106029">
    <property type="protein sequence ID" value="CAG7724136.1"/>
    <property type="molecule type" value="Genomic_DNA"/>
</dbReference>
<dbReference type="InterPro" id="IPR024642">
    <property type="entry name" value="SUZ-C"/>
</dbReference>
<dbReference type="InterPro" id="IPR024771">
    <property type="entry name" value="SUZ"/>
</dbReference>
<evidence type="ECO:0000313" key="6">
    <source>
        <dbReference type="EMBL" id="CAG7724136.1"/>
    </source>
</evidence>
<dbReference type="PANTHER" id="PTHR31796">
    <property type="entry name" value="SUZ DOMAIN-CONTAINING PROTEIN 1"/>
    <property type="match status" value="1"/>
</dbReference>
<keyword evidence="7" id="KW-1185">Reference proteome</keyword>
<accession>A0A8J2JPR7</accession>
<proteinExistence type="inferred from homology"/>
<dbReference type="Pfam" id="PF12901">
    <property type="entry name" value="SUZ-C"/>
    <property type="match status" value="1"/>
</dbReference>
<evidence type="ECO:0000256" key="1">
    <source>
        <dbReference type="ARBA" id="ARBA00007124"/>
    </source>
</evidence>
<dbReference type="PANTHER" id="PTHR31796:SF2">
    <property type="entry name" value="SUZ DOMAIN-CONTAINING PROTEIN 1"/>
    <property type="match status" value="1"/>
</dbReference>
<reference evidence="6" key="1">
    <citation type="submission" date="2021-06" db="EMBL/GenBank/DDBJ databases">
        <authorList>
            <person name="Hodson N. C."/>
            <person name="Mongue J. A."/>
            <person name="Jaron S. K."/>
        </authorList>
    </citation>
    <scope>NUCLEOTIDE SEQUENCE</scope>
</reference>
<evidence type="ECO:0000259" key="4">
    <source>
        <dbReference type="PROSITE" id="PS51673"/>
    </source>
</evidence>
<dbReference type="PROSITE" id="PS51938">
    <property type="entry name" value="SUZ_C"/>
    <property type="match status" value="1"/>
</dbReference>
<organism evidence="6 7">
    <name type="scientific">Allacma fusca</name>
    <dbReference type="NCBI Taxonomy" id="39272"/>
    <lineage>
        <taxon>Eukaryota</taxon>
        <taxon>Metazoa</taxon>
        <taxon>Ecdysozoa</taxon>
        <taxon>Arthropoda</taxon>
        <taxon>Hexapoda</taxon>
        <taxon>Collembola</taxon>
        <taxon>Symphypleona</taxon>
        <taxon>Sminthuridae</taxon>
        <taxon>Allacma</taxon>
    </lineage>
</organism>
<feature type="compositionally biased region" description="Polar residues" evidence="3">
    <location>
        <begin position="166"/>
        <end position="175"/>
    </location>
</feature>
<evidence type="ECO:0000313" key="7">
    <source>
        <dbReference type="Proteomes" id="UP000708208"/>
    </source>
</evidence>
<sequence>MALVVEGNDNDVCNSWEDIDDNAEILEKQLARLKLEKTQTESGVSELKEKTLNSNTASITLDSTTQESLRTQYAPPEPKMTILARPKENNNTQIKIASKQTSKTAPAKSLQQREQEYAAARMRILGDVRFEAEEAEAEMEAALSPAEILKLKVAEAVRSDGDGGATPSTATPQQNGHRRNKRSREKIKTSNPEPIRDFPVPKTDLDRIIRHPRGPDGSSGFTSYRS</sequence>
<feature type="region of interest" description="Disordered" evidence="3">
    <location>
        <begin position="159"/>
        <end position="226"/>
    </location>
</feature>
<evidence type="ECO:0000256" key="2">
    <source>
        <dbReference type="ARBA" id="ARBA00044802"/>
    </source>
</evidence>
<gene>
    <name evidence="6" type="ORF">AFUS01_LOCUS13173</name>
</gene>
<dbReference type="AlphaFoldDB" id="A0A8J2JPR7"/>